<dbReference type="AlphaFoldDB" id="A0A829Y5S3"/>
<dbReference type="Proteomes" id="UP000445000">
    <property type="component" value="Unassembled WGS sequence"/>
</dbReference>
<evidence type="ECO:0000256" key="4">
    <source>
        <dbReference type="ARBA" id="ARBA00022801"/>
    </source>
</evidence>
<evidence type="ECO:0000259" key="7">
    <source>
        <dbReference type="Pfam" id="PF08340"/>
    </source>
</evidence>
<proteinExistence type="inferred from homology"/>
<sequence length="288" mass="32780">MIRSMTGFARRERQGPWGTLVCELRTVNHRYLETSLRLPEELKALDNDVRQAITAALRRGKVDANLYLKSAAGTQRSLELDSQLLDELVARVEQVRGQLKYPAPVSPIDVLRWPGVVREAEVDIKPVLAAALELVQEALNELNDTRLREGQRIRELLLARCSTMRTQVQAVRARLPEVSRRMRERIVERIAQLGTTADPERLEQELVLYAHKMDVDEELDRLGAHLEEVTSVLNSAEPAGRRLDFLMQELNREANTLSSKSQDSETTRAAVDMKVAIEQMREQVQNVE</sequence>
<comment type="similarity">
    <text evidence="5">Belongs to the YicC/YloC family.</text>
</comment>
<dbReference type="GO" id="GO:0004521">
    <property type="term" value="F:RNA endonuclease activity"/>
    <property type="evidence" value="ECO:0007669"/>
    <property type="project" value="InterPro"/>
</dbReference>
<evidence type="ECO:0000256" key="5">
    <source>
        <dbReference type="ARBA" id="ARBA00035648"/>
    </source>
</evidence>
<dbReference type="PANTHER" id="PTHR30636:SF3">
    <property type="entry name" value="UPF0701 PROTEIN YICC"/>
    <property type="match status" value="1"/>
</dbReference>
<keyword evidence="4" id="KW-0378">Hydrolase</keyword>
<evidence type="ECO:0000256" key="3">
    <source>
        <dbReference type="ARBA" id="ARBA00022759"/>
    </source>
</evidence>
<dbReference type="InterPro" id="IPR013551">
    <property type="entry name" value="YicC-like_C"/>
</dbReference>
<evidence type="ECO:0000256" key="1">
    <source>
        <dbReference type="ARBA" id="ARBA00001968"/>
    </source>
</evidence>
<evidence type="ECO:0000313" key="8">
    <source>
        <dbReference type="EMBL" id="GFE78288.1"/>
    </source>
</evidence>
<protein>
    <recommendedName>
        <fullName evidence="10">YicC family protein</fullName>
    </recommendedName>
</protein>
<name>A0A829Y5S3_9GAMM</name>
<accession>A0A829Y5S3</accession>
<keyword evidence="2" id="KW-0540">Nuclease</keyword>
<feature type="domain" description="Endoribonuclease YicC-like N-terminal" evidence="6">
    <location>
        <begin position="2"/>
        <end position="154"/>
    </location>
</feature>
<organism evidence="8 9">
    <name type="scientific">Steroidobacter agaridevorans</name>
    <dbReference type="NCBI Taxonomy" id="2695856"/>
    <lineage>
        <taxon>Bacteria</taxon>
        <taxon>Pseudomonadati</taxon>
        <taxon>Pseudomonadota</taxon>
        <taxon>Gammaproteobacteria</taxon>
        <taxon>Steroidobacterales</taxon>
        <taxon>Steroidobacteraceae</taxon>
        <taxon>Steroidobacter</taxon>
    </lineage>
</organism>
<gene>
    <name evidence="8" type="ORF">GCM10011487_02880</name>
</gene>
<dbReference type="InterPro" id="IPR005229">
    <property type="entry name" value="YicC/YloC-like"/>
</dbReference>
<evidence type="ECO:0008006" key="10">
    <source>
        <dbReference type="Google" id="ProtNLM"/>
    </source>
</evidence>
<dbReference type="GO" id="GO:0016787">
    <property type="term" value="F:hydrolase activity"/>
    <property type="evidence" value="ECO:0007669"/>
    <property type="project" value="UniProtKB-KW"/>
</dbReference>
<dbReference type="InterPro" id="IPR013527">
    <property type="entry name" value="YicC-like_N"/>
</dbReference>
<keyword evidence="3" id="KW-0255">Endonuclease</keyword>
<evidence type="ECO:0000256" key="2">
    <source>
        <dbReference type="ARBA" id="ARBA00022722"/>
    </source>
</evidence>
<comment type="caution">
    <text evidence="8">The sequence shown here is derived from an EMBL/GenBank/DDBJ whole genome shotgun (WGS) entry which is preliminary data.</text>
</comment>
<comment type="cofactor">
    <cofactor evidence="1">
        <name>a divalent metal cation</name>
        <dbReference type="ChEBI" id="CHEBI:60240"/>
    </cofactor>
</comment>
<dbReference type="EMBL" id="BLJN01000001">
    <property type="protein sequence ID" value="GFE78288.1"/>
    <property type="molecule type" value="Genomic_DNA"/>
</dbReference>
<reference evidence="9" key="1">
    <citation type="submission" date="2020-01" db="EMBL/GenBank/DDBJ databases">
        <title>'Steroidobacter agaridevorans' sp. nov., agar-degrading bacteria isolated from rhizosphere soils.</title>
        <authorList>
            <person name="Ikenaga M."/>
            <person name="Kataoka M."/>
            <person name="Murouchi A."/>
            <person name="Katsuragi S."/>
            <person name="Sakai M."/>
        </authorList>
    </citation>
    <scope>NUCLEOTIDE SEQUENCE [LARGE SCALE GENOMIC DNA]</scope>
    <source>
        <strain evidence="9">YU21-B</strain>
    </source>
</reference>
<dbReference type="PANTHER" id="PTHR30636">
    <property type="entry name" value="UPF0701 PROTEIN YICC"/>
    <property type="match status" value="1"/>
</dbReference>
<evidence type="ECO:0000313" key="9">
    <source>
        <dbReference type="Proteomes" id="UP000445000"/>
    </source>
</evidence>
<dbReference type="Pfam" id="PF03755">
    <property type="entry name" value="YicC-like_N"/>
    <property type="match status" value="1"/>
</dbReference>
<keyword evidence="9" id="KW-1185">Reference proteome</keyword>
<evidence type="ECO:0000259" key="6">
    <source>
        <dbReference type="Pfam" id="PF03755"/>
    </source>
</evidence>
<feature type="domain" description="Endoribonuclease YicC-like C-terminal" evidence="7">
    <location>
        <begin position="172"/>
        <end position="288"/>
    </location>
</feature>
<dbReference type="NCBIfam" id="TIGR00255">
    <property type="entry name" value="YicC/YloC family endoribonuclease"/>
    <property type="match status" value="1"/>
</dbReference>
<dbReference type="Pfam" id="PF08340">
    <property type="entry name" value="YicC-like_C"/>
    <property type="match status" value="1"/>
</dbReference>